<dbReference type="EMBL" id="DQIR01147473">
    <property type="protein sequence ID" value="HDB02950.1"/>
    <property type="molecule type" value="Transcribed_RNA"/>
</dbReference>
<evidence type="ECO:0000256" key="6">
    <source>
        <dbReference type="ARBA" id="ARBA00023180"/>
    </source>
</evidence>
<dbReference type="CDD" id="cd23543">
    <property type="entry name" value="TFP_LU_ECD_Ly6E"/>
    <property type="match status" value="1"/>
</dbReference>
<protein>
    <submittedName>
        <fullName evidence="8">Lymphocyte antigen 6E</fullName>
    </submittedName>
</protein>
<keyword evidence="3" id="KW-0336">GPI-anchor</keyword>
<dbReference type="InterPro" id="IPR016054">
    <property type="entry name" value="LY6_UPA_recep-like"/>
</dbReference>
<keyword evidence="6" id="KW-0325">Glycoprotein</keyword>
<comment type="subcellular location">
    <subcellularLocation>
        <location evidence="1">Cell membrane</location>
        <topology evidence="1">Lipid-anchor</topology>
        <topology evidence="1">GPI-anchor</topology>
    </subcellularLocation>
</comment>
<dbReference type="InterPro" id="IPR051110">
    <property type="entry name" value="Ly-6/neurotoxin-like_GPI-ap"/>
</dbReference>
<feature type="domain" description="UPAR/Ly6" evidence="7">
    <location>
        <begin position="111"/>
        <end position="201"/>
    </location>
</feature>
<reference evidence="8" key="1">
    <citation type="journal article" date="2019" name="PeerJ">
        <title>Genes of the pig, Sus scrofa, reconstructed with EvidentialGene.</title>
        <authorList>
            <person name="Gilbert D.G."/>
        </authorList>
    </citation>
    <scope>NUCLEOTIDE SEQUENCE</scope>
</reference>
<dbReference type="EMBL" id="DQIR01281621">
    <property type="protein sequence ID" value="HDC37099.1"/>
    <property type="molecule type" value="Transcribed_RNA"/>
</dbReference>
<evidence type="ECO:0000256" key="4">
    <source>
        <dbReference type="ARBA" id="ARBA00022729"/>
    </source>
</evidence>
<proteinExistence type="predicted"/>
<keyword evidence="3" id="KW-0449">Lipoprotein</keyword>
<keyword evidence="2" id="KW-1003">Cell membrane</keyword>
<evidence type="ECO:0000313" key="8">
    <source>
        <dbReference type="EMBL" id="HDC37099.1"/>
    </source>
</evidence>
<dbReference type="GO" id="GO:0005886">
    <property type="term" value="C:plasma membrane"/>
    <property type="evidence" value="ECO:0007669"/>
    <property type="project" value="UniProtKB-SubCell"/>
</dbReference>
<dbReference type="SMART" id="SM00134">
    <property type="entry name" value="LU"/>
    <property type="match status" value="1"/>
</dbReference>
<dbReference type="Pfam" id="PF00087">
    <property type="entry name" value="Toxin_TOLIP"/>
    <property type="match status" value="1"/>
</dbReference>
<dbReference type="InterPro" id="IPR045860">
    <property type="entry name" value="Snake_toxin-like_sf"/>
</dbReference>
<dbReference type="InterPro" id="IPR035076">
    <property type="entry name" value="Toxin/TOLIP"/>
</dbReference>
<dbReference type="PANTHER" id="PTHR16983">
    <property type="entry name" value="UPAR/LY6 DOMAIN-CONTAINING PROTEIN"/>
    <property type="match status" value="1"/>
</dbReference>
<dbReference type="GO" id="GO:0098552">
    <property type="term" value="C:side of membrane"/>
    <property type="evidence" value="ECO:0007669"/>
    <property type="project" value="UniProtKB-KW"/>
</dbReference>
<name>A0A480ZXY6_PIG</name>
<dbReference type="AlphaFoldDB" id="A0A480ZXY6"/>
<dbReference type="Gene3D" id="2.10.60.10">
    <property type="entry name" value="CD59"/>
    <property type="match status" value="1"/>
</dbReference>
<keyword evidence="4" id="KW-0732">Signal</keyword>
<dbReference type="PANTHER" id="PTHR16983:SF13">
    <property type="entry name" value="LYMPHOCYTE ANTIGEN 6E"/>
    <property type="match status" value="1"/>
</dbReference>
<dbReference type="FunFam" id="2.10.60.10:FF:000003">
    <property type="entry name" value="lymphocyte antigen 6E isoform X1"/>
    <property type="match status" value="1"/>
</dbReference>
<dbReference type="SUPFAM" id="SSF57302">
    <property type="entry name" value="Snake toxin-like"/>
    <property type="match status" value="1"/>
</dbReference>
<evidence type="ECO:0000256" key="2">
    <source>
        <dbReference type="ARBA" id="ARBA00022475"/>
    </source>
</evidence>
<evidence type="ECO:0000256" key="5">
    <source>
        <dbReference type="ARBA" id="ARBA00023136"/>
    </source>
</evidence>
<sequence>MSLALCHLKGPSPAVNTHPPGIAPPATHTLRRPPRCPALYHCVCDITGALQGQGLVSLSCGVTSLGLAYPRCSVVACPGLRVVCLWVGAGRGLRKTSGHNAGVSPSAAHSLVCFSCTNKNSNFYCLKPTICSDSDNYCVTVSASAGIGNVVDFGYTLNKGCSPICPGPSVNLGVASVGTHCCQSFLCNISAADGGLRASAAVLGLGLLLSLLSALLRFGP</sequence>
<evidence type="ECO:0000259" key="7">
    <source>
        <dbReference type="SMART" id="SM00134"/>
    </source>
</evidence>
<evidence type="ECO:0000256" key="3">
    <source>
        <dbReference type="ARBA" id="ARBA00022622"/>
    </source>
</evidence>
<evidence type="ECO:0000256" key="1">
    <source>
        <dbReference type="ARBA" id="ARBA00004609"/>
    </source>
</evidence>
<accession>A0A480ZXY6</accession>
<keyword evidence="5" id="KW-0472">Membrane</keyword>
<organism evidence="8">
    <name type="scientific">Sus scrofa</name>
    <name type="common">Pig</name>
    <dbReference type="NCBI Taxonomy" id="9823"/>
    <lineage>
        <taxon>Eukaryota</taxon>
        <taxon>Metazoa</taxon>
        <taxon>Chordata</taxon>
        <taxon>Craniata</taxon>
        <taxon>Vertebrata</taxon>
        <taxon>Euteleostomi</taxon>
        <taxon>Mammalia</taxon>
        <taxon>Eutheria</taxon>
        <taxon>Laurasiatheria</taxon>
        <taxon>Artiodactyla</taxon>
        <taxon>Suina</taxon>
        <taxon>Suidae</taxon>
        <taxon>Sus</taxon>
    </lineage>
</organism>